<protein>
    <submittedName>
        <fullName evidence="2">Uncharacterized protein</fullName>
    </submittedName>
</protein>
<gene>
    <name evidence="2" type="ORF">TWF506_000116</name>
</gene>
<sequence>MAEISTSLSLIRSIIFLIFLIPSFVVRNGFALGQASTSTVTSSTTETFVEIHIIISTVVEHLPSCPLPDPSENFEVGPATTATFLGAPTELAVVMELYFTVPVQDLSLTQSSSMSASGITGTAVSTATSIKGTASTVSYLMNRYEDKVVVDSTPLALYLGSDGSLSQASDLSQRLYFSLPAGIQGTKLIKRFNDILPVSIGDNAGGAASNGFFEGEDGFIYFNITTTDGTFTLGFTICPEEGTESSAFGQRVYLYDLAEDSSSNGCLSGSGRIISYSDYAGGGGIIGFPPPTEDGASIGFPTATITGGNSGSTPNTGEGSSEAQTMLRTGGSGGGGTITTGPTTGTGGGTLPTDDSSGD</sequence>
<dbReference type="EMBL" id="JAVHJM010000001">
    <property type="protein sequence ID" value="KAK6519822.1"/>
    <property type="molecule type" value="Genomic_DNA"/>
</dbReference>
<proteinExistence type="predicted"/>
<dbReference type="AlphaFoldDB" id="A0AAN8PQF5"/>
<evidence type="ECO:0000313" key="2">
    <source>
        <dbReference type="EMBL" id="KAK6519822.1"/>
    </source>
</evidence>
<feature type="region of interest" description="Disordered" evidence="1">
    <location>
        <begin position="306"/>
        <end position="359"/>
    </location>
</feature>
<feature type="compositionally biased region" description="Low complexity" evidence="1">
    <location>
        <begin position="306"/>
        <end position="322"/>
    </location>
</feature>
<keyword evidence="3" id="KW-1185">Reference proteome</keyword>
<accession>A0AAN8PQF5</accession>
<comment type="caution">
    <text evidence="2">The sequence shown here is derived from an EMBL/GenBank/DDBJ whole genome shotgun (WGS) entry which is preliminary data.</text>
</comment>
<evidence type="ECO:0000313" key="3">
    <source>
        <dbReference type="Proteomes" id="UP001307849"/>
    </source>
</evidence>
<evidence type="ECO:0000256" key="1">
    <source>
        <dbReference type="SAM" id="MobiDB-lite"/>
    </source>
</evidence>
<organism evidence="2 3">
    <name type="scientific">Arthrobotrys conoides</name>
    <dbReference type="NCBI Taxonomy" id="74498"/>
    <lineage>
        <taxon>Eukaryota</taxon>
        <taxon>Fungi</taxon>
        <taxon>Dikarya</taxon>
        <taxon>Ascomycota</taxon>
        <taxon>Pezizomycotina</taxon>
        <taxon>Orbiliomycetes</taxon>
        <taxon>Orbiliales</taxon>
        <taxon>Orbiliaceae</taxon>
        <taxon>Arthrobotrys</taxon>
    </lineage>
</organism>
<reference evidence="2 3" key="1">
    <citation type="submission" date="2019-10" db="EMBL/GenBank/DDBJ databases">
        <authorList>
            <person name="Palmer J.M."/>
        </authorList>
    </citation>
    <scope>NUCLEOTIDE SEQUENCE [LARGE SCALE GENOMIC DNA]</scope>
    <source>
        <strain evidence="2 3">TWF506</strain>
    </source>
</reference>
<name>A0AAN8PQF5_9PEZI</name>
<feature type="compositionally biased region" description="Gly residues" evidence="1">
    <location>
        <begin position="330"/>
        <end position="350"/>
    </location>
</feature>
<dbReference type="Proteomes" id="UP001307849">
    <property type="component" value="Unassembled WGS sequence"/>
</dbReference>